<dbReference type="Proteomes" id="UP000070376">
    <property type="component" value="Unassembled WGS sequence"/>
</dbReference>
<evidence type="ECO:0000313" key="2">
    <source>
        <dbReference type="Proteomes" id="UP000070376"/>
    </source>
</evidence>
<proteinExistence type="predicted"/>
<comment type="caution">
    <text evidence="1">The sequence shown here is derived from an EMBL/GenBank/DDBJ whole genome shotgun (WGS) entry which is preliminary data.</text>
</comment>
<organism evidence="1 2">
    <name type="scientific">Heyndrickxia coagulans</name>
    <name type="common">Weizmannia coagulans</name>
    <dbReference type="NCBI Taxonomy" id="1398"/>
    <lineage>
        <taxon>Bacteria</taxon>
        <taxon>Bacillati</taxon>
        <taxon>Bacillota</taxon>
        <taxon>Bacilli</taxon>
        <taxon>Bacillales</taxon>
        <taxon>Bacillaceae</taxon>
        <taxon>Heyndrickxia</taxon>
    </lineage>
</organism>
<protein>
    <submittedName>
        <fullName evidence="1">Uncharacterized protein</fullName>
    </submittedName>
</protein>
<accession>A0A133KJD3</accession>
<evidence type="ECO:0000313" key="1">
    <source>
        <dbReference type="EMBL" id="KWZ79675.1"/>
    </source>
</evidence>
<dbReference type="AlphaFoldDB" id="A0A133KJD3"/>
<sequence>MAFSYPILFWPGDYKKSHIPETRLKDARLILCYNFTRIT</sequence>
<name>A0A133KJD3_HEYCO</name>
<dbReference type="EMBL" id="LRPN01000112">
    <property type="protein sequence ID" value="KWZ79675.1"/>
    <property type="molecule type" value="Genomic_DNA"/>
</dbReference>
<dbReference type="PATRIC" id="fig|1398.22.peg.2539"/>
<gene>
    <name evidence="1" type="ORF">HMPREF3213_02538</name>
</gene>
<reference evidence="2" key="1">
    <citation type="submission" date="2016-01" db="EMBL/GenBank/DDBJ databases">
        <authorList>
            <person name="Mitreva M."/>
            <person name="Pepin K.H."/>
            <person name="Mihindukulasuriya K.A."/>
            <person name="Fulton R."/>
            <person name="Fronick C."/>
            <person name="O'Laughlin M."/>
            <person name="Miner T."/>
            <person name="Herter B."/>
            <person name="Rosa B.A."/>
            <person name="Cordes M."/>
            <person name="Tomlinson C."/>
            <person name="Wollam A."/>
            <person name="Palsikar V.B."/>
            <person name="Mardis E.R."/>
            <person name="Wilson R.K."/>
        </authorList>
    </citation>
    <scope>NUCLEOTIDE SEQUENCE [LARGE SCALE GENOMIC DNA]</scope>
    <source>
        <strain evidence="2">GED7749B</strain>
    </source>
</reference>